<evidence type="ECO:0000256" key="5">
    <source>
        <dbReference type="ARBA" id="ARBA00023295"/>
    </source>
</evidence>
<dbReference type="InterPro" id="IPR023296">
    <property type="entry name" value="Glyco_hydro_beta-prop_sf"/>
</dbReference>
<keyword evidence="2" id="KW-0624">Polysaccharide degradation</keyword>
<evidence type="ECO:0000256" key="6">
    <source>
        <dbReference type="PIRSR" id="PIRSR606710-2"/>
    </source>
</evidence>
<accession>L0G215</accession>
<dbReference type="HOGENOM" id="CLU_009397_11_4_10"/>
<dbReference type="PATRIC" id="fig|926556.3.peg.2817"/>
<dbReference type="EMBL" id="CP003346">
    <property type="protein sequence ID" value="AGA78905.1"/>
    <property type="molecule type" value="Genomic_DNA"/>
</dbReference>
<evidence type="ECO:0000256" key="1">
    <source>
        <dbReference type="ARBA" id="ARBA00009865"/>
    </source>
</evidence>
<protein>
    <submittedName>
        <fullName evidence="10">Beta-xylosidase</fullName>
    </submittedName>
</protein>
<dbReference type="Gene3D" id="2.115.10.20">
    <property type="entry name" value="Glycosyl hydrolase domain, family 43"/>
    <property type="match status" value="1"/>
</dbReference>
<dbReference type="STRING" id="926556.Echvi_2665"/>
<proteinExistence type="inferred from homology"/>
<comment type="similarity">
    <text evidence="1 7">Belongs to the glycosyl hydrolase 43 family.</text>
</comment>
<gene>
    <name evidence="10" type="ordered locus">Echvi_2665</name>
</gene>
<dbReference type="Gene3D" id="2.60.120.260">
    <property type="entry name" value="Galactose-binding domain-like"/>
    <property type="match status" value="1"/>
</dbReference>
<evidence type="ECO:0000313" key="10">
    <source>
        <dbReference type="EMBL" id="AGA78905.1"/>
    </source>
</evidence>
<dbReference type="InterPro" id="IPR052176">
    <property type="entry name" value="Glycosyl_Hydrlase_43_Enz"/>
</dbReference>
<dbReference type="GO" id="GO:0030246">
    <property type="term" value="F:carbohydrate binding"/>
    <property type="evidence" value="ECO:0007669"/>
    <property type="project" value="InterPro"/>
</dbReference>
<dbReference type="Pfam" id="PF04616">
    <property type="entry name" value="Glyco_hydro_43"/>
    <property type="match status" value="1"/>
</dbReference>
<dbReference type="Pfam" id="PF03422">
    <property type="entry name" value="CBM_6"/>
    <property type="match status" value="1"/>
</dbReference>
<dbReference type="AlphaFoldDB" id="L0G215"/>
<sequence>MMPKLTANKCYRWILILFSFYGSTVHAQNPLVRDQFTADPSAMVVGDRIYVYPSHDIYCEENNGRENWFCMQDYHVFSSDNLTEWTDHGVILSQENVPWGNPSANSMWAPDCIERNGKYYFYFPDHGQESSINGKGFTIGVAVANHPAGPFVPQDQPIEGVKGIDPNVFIDDDGQAYLYWSQEHIYGAKLKDNMLELAGDPVILKELPDQGLKEGPYMVKRNDTYYLTYPHVANKTERLEYAMGSSPLGPFDFKGVIMDESPTGCWTNHHSIIPFKGQHFLFYHHNDYSPGFDKNRSIRADSLFFEANGEIRKVQPTLRGIGVTQMTDHIQMDRYSALGEQGASIAFLDPSQPFMGWKVTLAGGAWVKYNRVEFHQGVQTVRLRIQAKDAGKLALRSGKEDGQVMAEIGYSESEDWTVVQGKVKGNPSGIHDLVLVNENGKRVAVDWINFE</sequence>
<keyword evidence="2" id="KW-0858">Xylan degradation</keyword>
<evidence type="ECO:0000256" key="7">
    <source>
        <dbReference type="RuleBase" id="RU361187"/>
    </source>
</evidence>
<evidence type="ECO:0000313" key="11">
    <source>
        <dbReference type="Proteomes" id="UP000010796"/>
    </source>
</evidence>
<evidence type="ECO:0000256" key="2">
    <source>
        <dbReference type="ARBA" id="ARBA00022651"/>
    </source>
</evidence>
<feature type="chain" id="PRO_5003942116" evidence="8">
    <location>
        <begin position="28"/>
        <end position="451"/>
    </location>
</feature>
<keyword evidence="11" id="KW-1185">Reference proteome</keyword>
<keyword evidence="5 7" id="KW-0326">Glycosidase</keyword>
<feature type="domain" description="CBM6" evidence="9">
    <location>
        <begin position="362"/>
        <end position="451"/>
    </location>
</feature>
<dbReference type="PANTHER" id="PTHR43772">
    <property type="entry name" value="ENDO-1,4-BETA-XYLANASE"/>
    <property type="match status" value="1"/>
</dbReference>
<evidence type="ECO:0000256" key="3">
    <source>
        <dbReference type="ARBA" id="ARBA00022801"/>
    </source>
</evidence>
<dbReference type="InterPro" id="IPR008979">
    <property type="entry name" value="Galactose-bd-like_sf"/>
</dbReference>
<feature type="site" description="Important for catalytic activity, responsible for pKa modulation of the active site Glu and correct orientation of both the proton donor and substrate" evidence="6">
    <location>
        <position position="165"/>
    </location>
</feature>
<feature type="signal peptide" evidence="8">
    <location>
        <begin position="1"/>
        <end position="27"/>
    </location>
</feature>
<evidence type="ECO:0000259" key="9">
    <source>
        <dbReference type="Pfam" id="PF03422"/>
    </source>
</evidence>
<dbReference type="PANTHER" id="PTHR43772:SF2">
    <property type="entry name" value="PUTATIVE (AFU_ORTHOLOGUE AFUA_2G04480)-RELATED"/>
    <property type="match status" value="1"/>
</dbReference>
<dbReference type="RefSeq" id="WP_015266458.1">
    <property type="nucleotide sequence ID" value="NC_019904.1"/>
</dbReference>
<dbReference type="eggNOG" id="COG3507">
    <property type="taxonomic scope" value="Bacteria"/>
</dbReference>
<dbReference type="KEGG" id="evi:Echvi_2665"/>
<dbReference type="Proteomes" id="UP000010796">
    <property type="component" value="Chromosome"/>
</dbReference>
<dbReference type="InterPro" id="IPR005084">
    <property type="entry name" value="CBM6"/>
</dbReference>
<keyword evidence="4" id="KW-0119">Carbohydrate metabolism</keyword>
<organism evidence="10 11">
    <name type="scientific">Echinicola vietnamensis (strain DSM 17526 / LMG 23754 / KMM 6221)</name>
    <dbReference type="NCBI Taxonomy" id="926556"/>
    <lineage>
        <taxon>Bacteria</taxon>
        <taxon>Pseudomonadati</taxon>
        <taxon>Bacteroidota</taxon>
        <taxon>Cytophagia</taxon>
        <taxon>Cytophagales</taxon>
        <taxon>Cyclobacteriaceae</taxon>
        <taxon>Echinicola</taxon>
    </lineage>
</organism>
<dbReference type="SUPFAM" id="SSF75005">
    <property type="entry name" value="Arabinanase/levansucrase/invertase"/>
    <property type="match status" value="1"/>
</dbReference>
<reference evidence="11" key="1">
    <citation type="submission" date="2012-02" db="EMBL/GenBank/DDBJ databases">
        <title>The complete genome of Echinicola vietnamensis DSM 17526.</title>
        <authorList>
            <person name="Lucas S."/>
            <person name="Copeland A."/>
            <person name="Lapidus A."/>
            <person name="Glavina del Rio T."/>
            <person name="Dalin E."/>
            <person name="Tice H."/>
            <person name="Bruce D."/>
            <person name="Goodwin L."/>
            <person name="Pitluck S."/>
            <person name="Peters L."/>
            <person name="Ovchinnikova G."/>
            <person name="Teshima H."/>
            <person name="Kyrpides N."/>
            <person name="Mavromatis K."/>
            <person name="Ivanova N."/>
            <person name="Brettin T."/>
            <person name="Detter J.C."/>
            <person name="Han C."/>
            <person name="Larimer F."/>
            <person name="Land M."/>
            <person name="Hauser L."/>
            <person name="Markowitz V."/>
            <person name="Cheng J.-F."/>
            <person name="Hugenholtz P."/>
            <person name="Woyke T."/>
            <person name="Wu D."/>
            <person name="Brambilla E."/>
            <person name="Klenk H.-P."/>
            <person name="Eisen J.A."/>
        </authorList>
    </citation>
    <scope>NUCLEOTIDE SEQUENCE [LARGE SCALE GENOMIC DNA]</scope>
    <source>
        <strain evidence="11">DSM 17526 / LMG 23754 / KMM 6221</strain>
    </source>
</reference>
<keyword evidence="8" id="KW-0732">Signal</keyword>
<keyword evidence="3 7" id="KW-0378">Hydrolase</keyword>
<dbReference type="CDD" id="cd04084">
    <property type="entry name" value="CBM6_xylanase-like"/>
    <property type="match status" value="1"/>
</dbReference>
<evidence type="ECO:0000256" key="8">
    <source>
        <dbReference type="SAM" id="SignalP"/>
    </source>
</evidence>
<dbReference type="SUPFAM" id="SSF49785">
    <property type="entry name" value="Galactose-binding domain-like"/>
    <property type="match status" value="1"/>
</dbReference>
<evidence type="ECO:0000256" key="4">
    <source>
        <dbReference type="ARBA" id="ARBA00023277"/>
    </source>
</evidence>
<dbReference type="GO" id="GO:0004553">
    <property type="term" value="F:hydrolase activity, hydrolyzing O-glycosyl compounds"/>
    <property type="evidence" value="ECO:0007669"/>
    <property type="project" value="InterPro"/>
</dbReference>
<dbReference type="GO" id="GO:0045493">
    <property type="term" value="P:xylan catabolic process"/>
    <property type="evidence" value="ECO:0007669"/>
    <property type="project" value="UniProtKB-KW"/>
</dbReference>
<dbReference type="InterPro" id="IPR006710">
    <property type="entry name" value="Glyco_hydro_43"/>
</dbReference>
<name>L0G215_ECHVK</name>
<dbReference type="CDD" id="cd08990">
    <property type="entry name" value="GH43_AXH_like"/>
    <property type="match status" value="1"/>
</dbReference>